<reference evidence="2 3" key="1">
    <citation type="submission" date="2017-09" db="EMBL/GenBank/DDBJ databases">
        <title>Genome sequencing of Besnoitia besnoiti strain Bb-Ger1.</title>
        <authorList>
            <person name="Schares G."/>
            <person name="Venepally P."/>
            <person name="Lorenzi H.A."/>
        </authorList>
    </citation>
    <scope>NUCLEOTIDE SEQUENCE [LARGE SCALE GENOMIC DNA]</scope>
    <source>
        <strain evidence="2 3">Bb-Ger1</strain>
    </source>
</reference>
<dbReference type="VEuPathDB" id="ToxoDB:BESB_038170"/>
<protein>
    <submittedName>
        <fullName evidence="2">Uncharacterized protein</fullName>
    </submittedName>
</protein>
<dbReference type="KEGG" id="bbes:BESB_038170"/>
<dbReference type="EMBL" id="NWUJ01000002">
    <property type="protein sequence ID" value="PFH37359.1"/>
    <property type="molecule type" value="Genomic_DNA"/>
</dbReference>
<proteinExistence type="predicted"/>
<dbReference type="GeneID" id="40308798"/>
<dbReference type="AlphaFoldDB" id="A0A2A9MHJ4"/>
<dbReference type="RefSeq" id="XP_029221368.1">
    <property type="nucleotide sequence ID" value="XM_029362403.1"/>
</dbReference>
<dbReference type="Proteomes" id="UP000224006">
    <property type="component" value="Chromosome II"/>
</dbReference>
<comment type="caution">
    <text evidence="2">The sequence shown here is derived from an EMBL/GenBank/DDBJ whole genome shotgun (WGS) entry which is preliminary data.</text>
</comment>
<sequence>MEVLQAKTKASTDEGRPEAEEASTASHDCNAAGEWKKVCAAPSQDAPAKAGKKTSRKKKFDKNSPSAVTFRLVAASFADPATQQSSQNAQKMALQRVIPPNALKKNRFRDVLPNDLLRVLSPEHFGIHSNLDEENRRLLCDQVYGGDEELLQAAQEALAAKSKQSSSRAGERQQHQPTLDELDEDCYFPKDGYDYSQHLVSLGGGVLD</sequence>
<keyword evidence="3" id="KW-1185">Reference proteome</keyword>
<feature type="region of interest" description="Disordered" evidence="1">
    <location>
        <begin position="40"/>
        <end position="64"/>
    </location>
</feature>
<feature type="region of interest" description="Disordered" evidence="1">
    <location>
        <begin position="1"/>
        <end position="28"/>
    </location>
</feature>
<dbReference type="OrthoDB" id="5852896at2759"/>
<evidence type="ECO:0000313" key="3">
    <source>
        <dbReference type="Proteomes" id="UP000224006"/>
    </source>
</evidence>
<feature type="compositionally biased region" description="Basic residues" evidence="1">
    <location>
        <begin position="50"/>
        <end position="60"/>
    </location>
</feature>
<evidence type="ECO:0000256" key="1">
    <source>
        <dbReference type="SAM" id="MobiDB-lite"/>
    </source>
</evidence>
<evidence type="ECO:0000313" key="2">
    <source>
        <dbReference type="EMBL" id="PFH37359.1"/>
    </source>
</evidence>
<organism evidence="2 3">
    <name type="scientific">Besnoitia besnoiti</name>
    <name type="common">Apicomplexan protozoan</name>
    <dbReference type="NCBI Taxonomy" id="94643"/>
    <lineage>
        <taxon>Eukaryota</taxon>
        <taxon>Sar</taxon>
        <taxon>Alveolata</taxon>
        <taxon>Apicomplexa</taxon>
        <taxon>Conoidasida</taxon>
        <taxon>Coccidia</taxon>
        <taxon>Eucoccidiorida</taxon>
        <taxon>Eimeriorina</taxon>
        <taxon>Sarcocystidae</taxon>
        <taxon>Besnoitia</taxon>
    </lineage>
</organism>
<name>A0A2A9MHJ4_BESBE</name>
<feature type="region of interest" description="Disordered" evidence="1">
    <location>
        <begin position="161"/>
        <end position="183"/>
    </location>
</feature>
<feature type="compositionally biased region" description="Basic and acidic residues" evidence="1">
    <location>
        <begin position="10"/>
        <end position="19"/>
    </location>
</feature>
<accession>A0A2A9MHJ4</accession>
<gene>
    <name evidence="2" type="ORF">BESB_038170</name>
</gene>